<protein>
    <submittedName>
        <fullName evidence="2">Uncharacterized protein</fullName>
    </submittedName>
</protein>
<comment type="caution">
    <text evidence="2">The sequence shown here is derived from an EMBL/GenBank/DDBJ whole genome shotgun (WGS) entry which is preliminary data.</text>
</comment>
<evidence type="ECO:0000256" key="1">
    <source>
        <dbReference type="SAM" id="SignalP"/>
    </source>
</evidence>
<sequence>MKIVPSIAVIAATIAVTAMATPSFAQGPGPCTSSGNNAVGAEGPAMSGGQLMAGVGNCRHRHARWRDSYGYYQAPARTYYDRGYYDRGYYDGGYDGPGVTIGVGPGRW</sequence>
<dbReference type="Proteomes" id="UP000051936">
    <property type="component" value="Unassembled WGS sequence"/>
</dbReference>
<dbReference type="OrthoDB" id="8241379at2"/>
<gene>
    <name evidence="2" type="ORF">AOQ71_16450</name>
</gene>
<organism evidence="2 3">
    <name type="scientific">Bradyrhizobium manausense</name>
    <dbReference type="NCBI Taxonomy" id="989370"/>
    <lineage>
        <taxon>Bacteria</taxon>
        <taxon>Pseudomonadati</taxon>
        <taxon>Pseudomonadota</taxon>
        <taxon>Alphaproteobacteria</taxon>
        <taxon>Hyphomicrobiales</taxon>
        <taxon>Nitrobacteraceae</taxon>
        <taxon>Bradyrhizobium</taxon>
    </lineage>
</organism>
<dbReference type="AlphaFoldDB" id="A0A0R3E070"/>
<dbReference type="STRING" id="989370.AOQ71_16450"/>
<reference evidence="2 3" key="1">
    <citation type="submission" date="2015-09" db="EMBL/GenBank/DDBJ databases">
        <title>Draft Genome Sequence of Bradyrhizobium manausense Strain BR 3351T, a Novel Symbiotic Nitrogen-Fixing Alphaproteobacterium Isolated from Brazilian Amazon Rain Forest.</title>
        <authorList>
            <person name="De Araujo J.L."/>
            <person name="Zilli J.E."/>
        </authorList>
    </citation>
    <scope>NUCLEOTIDE SEQUENCE [LARGE SCALE GENOMIC DNA]</scope>
    <source>
        <strain evidence="2 3">BR3351</strain>
    </source>
</reference>
<dbReference type="EMBL" id="LJYG01000062">
    <property type="protein sequence ID" value="KRQ12722.1"/>
    <property type="molecule type" value="Genomic_DNA"/>
</dbReference>
<feature type="signal peptide" evidence="1">
    <location>
        <begin position="1"/>
        <end position="20"/>
    </location>
</feature>
<name>A0A0R3E070_9BRAD</name>
<feature type="chain" id="PRO_5006435934" evidence="1">
    <location>
        <begin position="21"/>
        <end position="108"/>
    </location>
</feature>
<dbReference type="RefSeq" id="WP_057747848.1">
    <property type="nucleotide sequence ID" value="NZ_LJYG01000062.1"/>
</dbReference>
<evidence type="ECO:0000313" key="2">
    <source>
        <dbReference type="EMBL" id="KRQ12722.1"/>
    </source>
</evidence>
<keyword evidence="1" id="KW-0732">Signal</keyword>
<accession>A0A0R3E070</accession>
<evidence type="ECO:0000313" key="3">
    <source>
        <dbReference type="Proteomes" id="UP000051936"/>
    </source>
</evidence>
<proteinExistence type="predicted"/>
<keyword evidence="3" id="KW-1185">Reference proteome</keyword>